<dbReference type="Proteomes" id="UP000515344">
    <property type="component" value="Chromosome"/>
</dbReference>
<protein>
    <submittedName>
        <fullName evidence="2">Cupin domain-containing protein</fullName>
    </submittedName>
</protein>
<dbReference type="EMBL" id="CP060007">
    <property type="protein sequence ID" value="QNA43377.1"/>
    <property type="molecule type" value="Genomic_DNA"/>
</dbReference>
<dbReference type="InterPro" id="IPR011051">
    <property type="entry name" value="RmlC_Cupin_sf"/>
</dbReference>
<organism evidence="2 3">
    <name type="scientific">Lacibacter sediminis</name>
    <dbReference type="NCBI Taxonomy" id="2760713"/>
    <lineage>
        <taxon>Bacteria</taxon>
        <taxon>Pseudomonadati</taxon>
        <taxon>Bacteroidota</taxon>
        <taxon>Chitinophagia</taxon>
        <taxon>Chitinophagales</taxon>
        <taxon>Chitinophagaceae</taxon>
        <taxon>Lacibacter</taxon>
    </lineage>
</organism>
<dbReference type="PANTHER" id="PTHR37694:SF1">
    <property type="entry name" value="SLR8022 PROTEIN"/>
    <property type="match status" value="1"/>
</dbReference>
<proteinExistence type="predicted"/>
<dbReference type="InterPro" id="IPR014710">
    <property type="entry name" value="RmlC-like_jellyroll"/>
</dbReference>
<dbReference type="PANTHER" id="PTHR37694">
    <property type="entry name" value="SLR8022 PROTEIN"/>
    <property type="match status" value="1"/>
</dbReference>
<dbReference type="SUPFAM" id="SSF51182">
    <property type="entry name" value="RmlC-like cupins"/>
    <property type="match status" value="1"/>
</dbReference>
<dbReference type="CDD" id="cd02230">
    <property type="entry name" value="cupin_HP0902-like"/>
    <property type="match status" value="1"/>
</dbReference>
<name>A0A7G5XD24_9BACT</name>
<gene>
    <name evidence="2" type="ORF">H4075_14975</name>
</gene>
<evidence type="ECO:0000259" key="1">
    <source>
        <dbReference type="Pfam" id="PF07883"/>
    </source>
</evidence>
<dbReference type="RefSeq" id="WP_182801642.1">
    <property type="nucleotide sequence ID" value="NZ_CP060007.1"/>
</dbReference>
<sequence length="96" mass="10886">MHLGNLADQIRFGKTTKTSVYKDERMNVMLLNLPEGEVLKPHVSKTDAFLVVQKGECEFTLEGQSHHLKRGDLFSFKANQVHALKALTDFSMLIIK</sequence>
<accession>A0A7G5XD24</accession>
<keyword evidence="3" id="KW-1185">Reference proteome</keyword>
<feature type="domain" description="Cupin type-2" evidence="1">
    <location>
        <begin position="30"/>
        <end position="92"/>
    </location>
</feature>
<dbReference type="Pfam" id="PF07883">
    <property type="entry name" value="Cupin_2"/>
    <property type="match status" value="1"/>
</dbReference>
<evidence type="ECO:0000313" key="3">
    <source>
        <dbReference type="Proteomes" id="UP000515344"/>
    </source>
</evidence>
<dbReference type="Gene3D" id="2.60.120.10">
    <property type="entry name" value="Jelly Rolls"/>
    <property type="match status" value="1"/>
</dbReference>
<dbReference type="AlphaFoldDB" id="A0A7G5XD24"/>
<dbReference type="KEGG" id="lacs:H4075_14975"/>
<dbReference type="InterPro" id="IPR013096">
    <property type="entry name" value="Cupin_2"/>
</dbReference>
<evidence type="ECO:0000313" key="2">
    <source>
        <dbReference type="EMBL" id="QNA43377.1"/>
    </source>
</evidence>
<reference evidence="3" key="1">
    <citation type="submission" date="2020-08" db="EMBL/GenBank/DDBJ databases">
        <title>Lacibacter sp. S13-6-6 genome sequencing.</title>
        <authorList>
            <person name="Jin L."/>
        </authorList>
    </citation>
    <scope>NUCLEOTIDE SEQUENCE [LARGE SCALE GENOMIC DNA]</scope>
    <source>
        <strain evidence="3">S13-6-6</strain>
    </source>
</reference>